<dbReference type="OMA" id="VGINMHY"/>
<organism evidence="7 8">
    <name type="scientific">Mola mola</name>
    <name type="common">Ocean sunfish</name>
    <name type="synonym">Tetraodon mola</name>
    <dbReference type="NCBI Taxonomy" id="94237"/>
    <lineage>
        <taxon>Eukaryota</taxon>
        <taxon>Metazoa</taxon>
        <taxon>Chordata</taxon>
        <taxon>Craniata</taxon>
        <taxon>Vertebrata</taxon>
        <taxon>Euteleostomi</taxon>
        <taxon>Actinopterygii</taxon>
        <taxon>Neopterygii</taxon>
        <taxon>Teleostei</taxon>
        <taxon>Neoteleostei</taxon>
        <taxon>Acanthomorphata</taxon>
        <taxon>Eupercaria</taxon>
        <taxon>Tetraodontiformes</taxon>
        <taxon>Molidae</taxon>
        <taxon>Mola</taxon>
    </lineage>
</organism>
<dbReference type="InterPro" id="IPR050822">
    <property type="entry name" value="Cerebellin_Synaptic_Org"/>
</dbReference>
<dbReference type="AlphaFoldDB" id="A0A3Q3VTH9"/>
<dbReference type="InterPro" id="IPR008983">
    <property type="entry name" value="Tumour_necrosis_fac-like_dom"/>
</dbReference>
<evidence type="ECO:0000256" key="3">
    <source>
        <dbReference type="ARBA" id="ARBA00022729"/>
    </source>
</evidence>
<keyword evidence="2" id="KW-0964">Secreted</keyword>
<feature type="chain" id="PRO_5018791289" description="C1q domain-containing protein" evidence="5">
    <location>
        <begin position="17"/>
        <end position="245"/>
    </location>
</feature>
<dbReference type="GO" id="GO:0005576">
    <property type="term" value="C:extracellular region"/>
    <property type="evidence" value="ECO:0007669"/>
    <property type="project" value="UniProtKB-SubCell"/>
</dbReference>
<dbReference type="Pfam" id="PF00386">
    <property type="entry name" value="C1q"/>
    <property type="match status" value="2"/>
</dbReference>
<evidence type="ECO:0000259" key="6">
    <source>
        <dbReference type="PROSITE" id="PS50871"/>
    </source>
</evidence>
<keyword evidence="4" id="KW-0175">Coiled coil</keyword>
<keyword evidence="8" id="KW-1185">Reference proteome</keyword>
<proteinExistence type="predicted"/>
<dbReference type="STRING" id="94237.ENSMMOP00000001932"/>
<accession>A0A3Q3VTH9</accession>
<dbReference type="InterPro" id="IPR001073">
    <property type="entry name" value="C1q_dom"/>
</dbReference>
<dbReference type="Gene3D" id="2.60.120.40">
    <property type="match status" value="2"/>
</dbReference>
<keyword evidence="3 5" id="KW-0732">Signal</keyword>
<sequence length="245" mass="27620">MFVNVSVVHLFFHGHALPLLCRLLHGLAKRLGILNHSFELQVRQHPEEVIQDQNQLGGHHVAILNLHQVQLVGINMHYMQAEVALERRSLEAMTQTQSRLVENLNAMVQKMATVEANLQHYKSQTEELREVNQRALAAALGNPVGPFQQNTPLKYPKIFSNIGSTYNPATGIFTALVRGVYYFRYTMLVSTWDTAGDDSNDSASNAAVVQLEVGDNVFVQLYANRVLYDDLNYYNTFSGFLLVTM</sequence>
<dbReference type="Proteomes" id="UP000261620">
    <property type="component" value="Unplaced"/>
</dbReference>
<evidence type="ECO:0000256" key="4">
    <source>
        <dbReference type="SAM" id="Coils"/>
    </source>
</evidence>
<dbReference type="SMART" id="SM00110">
    <property type="entry name" value="C1Q"/>
    <property type="match status" value="1"/>
</dbReference>
<protein>
    <recommendedName>
        <fullName evidence="6">C1q domain-containing protein</fullName>
    </recommendedName>
</protein>
<evidence type="ECO:0000313" key="7">
    <source>
        <dbReference type="Ensembl" id="ENSMMOP00000001932.1"/>
    </source>
</evidence>
<feature type="signal peptide" evidence="5">
    <location>
        <begin position="1"/>
        <end position="16"/>
    </location>
</feature>
<evidence type="ECO:0000256" key="2">
    <source>
        <dbReference type="ARBA" id="ARBA00022525"/>
    </source>
</evidence>
<reference evidence="7" key="2">
    <citation type="submission" date="2025-09" db="UniProtKB">
        <authorList>
            <consortium name="Ensembl"/>
        </authorList>
    </citation>
    <scope>IDENTIFICATION</scope>
</reference>
<name>A0A3Q3VTH9_MOLML</name>
<feature type="domain" description="C1q" evidence="6">
    <location>
        <begin position="129"/>
        <end position="245"/>
    </location>
</feature>
<dbReference type="PANTHER" id="PTHR22923">
    <property type="entry name" value="CEREBELLIN-RELATED"/>
    <property type="match status" value="1"/>
</dbReference>
<dbReference type="PANTHER" id="PTHR22923:SF102">
    <property type="entry name" value="CEREBELLIN 13-RELATED"/>
    <property type="match status" value="1"/>
</dbReference>
<evidence type="ECO:0000313" key="8">
    <source>
        <dbReference type="Proteomes" id="UP000261620"/>
    </source>
</evidence>
<dbReference type="PRINTS" id="PR00007">
    <property type="entry name" value="COMPLEMNTC1Q"/>
</dbReference>
<dbReference type="SUPFAM" id="SSF49842">
    <property type="entry name" value="TNF-like"/>
    <property type="match status" value="1"/>
</dbReference>
<feature type="coiled-coil region" evidence="4">
    <location>
        <begin position="104"/>
        <end position="131"/>
    </location>
</feature>
<reference evidence="7" key="1">
    <citation type="submission" date="2025-08" db="UniProtKB">
        <authorList>
            <consortium name="Ensembl"/>
        </authorList>
    </citation>
    <scope>IDENTIFICATION</scope>
</reference>
<dbReference type="PROSITE" id="PS50871">
    <property type="entry name" value="C1Q"/>
    <property type="match status" value="1"/>
</dbReference>
<evidence type="ECO:0000256" key="1">
    <source>
        <dbReference type="ARBA" id="ARBA00004613"/>
    </source>
</evidence>
<evidence type="ECO:0000256" key="5">
    <source>
        <dbReference type="SAM" id="SignalP"/>
    </source>
</evidence>
<dbReference type="Ensembl" id="ENSMMOT00000001967.1">
    <property type="protein sequence ID" value="ENSMMOP00000001932.1"/>
    <property type="gene ID" value="ENSMMOG00000001623.1"/>
</dbReference>
<comment type="subcellular location">
    <subcellularLocation>
        <location evidence="1">Secreted</location>
    </subcellularLocation>
</comment>